<evidence type="ECO:0000313" key="9">
    <source>
        <dbReference type="Proteomes" id="UP001161017"/>
    </source>
</evidence>
<keyword evidence="4" id="KW-0808">Transferase</keyword>
<keyword evidence="7" id="KW-0472">Membrane</keyword>
<evidence type="ECO:0000313" key="8">
    <source>
        <dbReference type="EMBL" id="MDI1488918.1"/>
    </source>
</evidence>
<dbReference type="PIRSF" id="PIRSF000439">
    <property type="entry name" value="Oat_ACAT_DAG_ARE"/>
    <property type="match status" value="1"/>
</dbReference>
<evidence type="ECO:0000256" key="2">
    <source>
        <dbReference type="ARBA" id="ARBA00005189"/>
    </source>
</evidence>
<comment type="subcellular location">
    <subcellularLocation>
        <location evidence="1">Endoplasmic reticulum membrane</location>
        <topology evidence="1">Multi-pass membrane protein</topology>
    </subcellularLocation>
</comment>
<gene>
    <name evidence="8" type="ORF">OHK93_008195</name>
</gene>
<dbReference type="Proteomes" id="UP001161017">
    <property type="component" value="Unassembled WGS sequence"/>
</dbReference>
<feature type="transmembrane region" description="Helical" evidence="7">
    <location>
        <begin position="172"/>
        <end position="195"/>
    </location>
</feature>
<reference evidence="8" key="1">
    <citation type="journal article" date="2023" name="Genome Biol. Evol.">
        <title>First Whole Genome Sequence and Flow Cytometry Genome Size Data for the Lichen-Forming Fungus Ramalina farinacea (Ascomycota).</title>
        <authorList>
            <person name="Llewellyn T."/>
            <person name="Mian S."/>
            <person name="Hill R."/>
            <person name="Leitch I.J."/>
            <person name="Gaya E."/>
        </authorList>
    </citation>
    <scope>NUCLEOTIDE SEQUENCE</scope>
    <source>
        <strain evidence="8">LIQ254RAFAR</strain>
    </source>
</reference>
<sequence>MADYAKYTNGHSNGSAADGDIKVAHHATQGGSPKRSLSPRGQASKYLHVTAVHADVRTSCLSHDSEASPSFLGFRNLMVLVLIVMNLRLVVENFRKYGVLICIRCHDYSTKDLTLGAIIYAMVPCHLFVAYIIELLAARQVKGLIGRLKRRQEHSQDATPVMSSFHSTWLTIAWAHGVNATLALLITTVTVYTSVHHPLIGTISEAHAIVVWLKICSYAFTNRDLRYALLKPEAAASLPRLYADCPYPTNITIGNLSYFWWAPTLVYQPVYPRSETIRWTFIVKRLAEGLILAIFVWVASAQYAAPLLHNSLPHISSLDMAGIVERLMKLSTISLVVWLAGFFAIFQSLLNALAEVMRFGDREFYTDWWNSPRYAFVDRNHAMFKILFQDKMLSRLML</sequence>
<evidence type="ECO:0000256" key="3">
    <source>
        <dbReference type="ARBA" id="ARBA00013244"/>
    </source>
</evidence>
<dbReference type="GO" id="GO:0004144">
    <property type="term" value="F:diacylglycerol O-acyltransferase activity"/>
    <property type="evidence" value="ECO:0007669"/>
    <property type="project" value="UniProtKB-EC"/>
</dbReference>
<comment type="caution">
    <text evidence="8">The sequence shown here is derived from an EMBL/GenBank/DDBJ whole genome shotgun (WGS) entry which is preliminary data.</text>
</comment>
<dbReference type="AlphaFoldDB" id="A0AA43QQD3"/>
<dbReference type="EC" id="2.3.1.20" evidence="3"/>
<feature type="transmembrane region" description="Helical" evidence="7">
    <location>
        <begin position="112"/>
        <end position="133"/>
    </location>
</feature>
<dbReference type="GO" id="GO:0019432">
    <property type="term" value="P:triglyceride biosynthetic process"/>
    <property type="evidence" value="ECO:0007669"/>
    <property type="project" value="TreeGrafter"/>
</dbReference>
<feature type="transmembrane region" description="Helical" evidence="7">
    <location>
        <begin position="335"/>
        <end position="354"/>
    </location>
</feature>
<accession>A0AA43QQD3</accession>
<feature type="transmembrane region" description="Helical" evidence="7">
    <location>
        <begin position="72"/>
        <end position="91"/>
    </location>
</feature>
<keyword evidence="7" id="KW-0812">Transmembrane</keyword>
<proteinExistence type="predicted"/>
<evidence type="ECO:0000256" key="6">
    <source>
        <dbReference type="ARBA" id="ARBA00023315"/>
    </source>
</evidence>
<evidence type="ECO:0000256" key="5">
    <source>
        <dbReference type="ARBA" id="ARBA00022824"/>
    </source>
</evidence>
<evidence type="ECO:0000256" key="1">
    <source>
        <dbReference type="ARBA" id="ARBA00004477"/>
    </source>
</evidence>
<dbReference type="PANTHER" id="PTHR10408:SF7">
    <property type="entry name" value="DIACYLGLYCEROL O-ACYLTRANSFERASE 1"/>
    <property type="match status" value="1"/>
</dbReference>
<keyword evidence="6" id="KW-0012">Acyltransferase</keyword>
<dbReference type="InterPro" id="IPR014371">
    <property type="entry name" value="Oat_ACAT_DAG_ARE"/>
</dbReference>
<evidence type="ECO:0000256" key="7">
    <source>
        <dbReference type="SAM" id="Phobius"/>
    </source>
</evidence>
<keyword evidence="7" id="KW-1133">Transmembrane helix</keyword>
<comment type="pathway">
    <text evidence="2">Lipid metabolism.</text>
</comment>
<evidence type="ECO:0000256" key="4">
    <source>
        <dbReference type="ARBA" id="ARBA00022679"/>
    </source>
</evidence>
<keyword evidence="9" id="KW-1185">Reference proteome</keyword>
<organism evidence="8 9">
    <name type="scientific">Ramalina farinacea</name>
    <dbReference type="NCBI Taxonomy" id="258253"/>
    <lineage>
        <taxon>Eukaryota</taxon>
        <taxon>Fungi</taxon>
        <taxon>Dikarya</taxon>
        <taxon>Ascomycota</taxon>
        <taxon>Pezizomycotina</taxon>
        <taxon>Lecanoromycetes</taxon>
        <taxon>OSLEUM clade</taxon>
        <taxon>Lecanoromycetidae</taxon>
        <taxon>Lecanorales</taxon>
        <taxon>Lecanorineae</taxon>
        <taxon>Ramalinaceae</taxon>
        <taxon>Ramalina</taxon>
    </lineage>
</organism>
<keyword evidence="5" id="KW-0256">Endoplasmic reticulum</keyword>
<dbReference type="PANTHER" id="PTHR10408">
    <property type="entry name" value="STEROL O-ACYLTRANSFERASE"/>
    <property type="match status" value="1"/>
</dbReference>
<protein>
    <recommendedName>
        <fullName evidence="3">diacylglycerol O-acyltransferase</fullName>
        <ecNumber evidence="3">2.3.1.20</ecNumber>
    </recommendedName>
</protein>
<feature type="transmembrane region" description="Helical" evidence="7">
    <location>
        <begin position="286"/>
        <end position="305"/>
    </location>
</feature>
<dbReference type="GO" id="GO:0005789">
    <property type="term" value="C:endoplasmic reticulum membrane"/>
    <property type="evidence" value="ECO:0007669"/>
    <property type="project" value="UniProtKB-SubCell"/>
</dbReference>
<name>A0AA43QQD3_9LECA</name>
<dbReference type="EMBL" id="JAPUFD010000008">
    <property type="protein sequence ID" value="MDI1488918.1"/>
    <property type="molecule type" value="Genomic_DNA"/>
</dbReference>